<sequence length="202" mass="22784">MLGLCTIRFLPEVSLKARLAFMQYAPLMAAFYHWVFGTMFIYIFATLLGNCHQIMRSGAMWFIKDPQNQNMHPIRDILERPTCPTRCADIHSIITAVRVETEGTVVDCSVQPGAHASHPSLRRSSLPTSNSCSTDWYHLMEVAFKEAFRPVVHIWNHGKEGSTNNDVAIVRGVQLTVEVTEGEQSINEVEARLPKLRNAEAE</sequence>
<keyword evidence="2" id="KW-1185">Reference proteome</keyword>
<gene>
    <name evidence="1" type="ORF">BDM02DRAFT_3132794</name>
</gene>
<comment type="caution">
    <text evidence="1">The sequence shown here is derived from an EMBL/GenBank/DDBJ whole genome shotgun (WGS) entry which is preliminary data.</text>
</comment>
<evidence type="ECO:0000313" key="1">
    <source>
        <dbReference type="EMBL" id="KAF9642891.1"/>
    </source>
</evidence>
<organism evidence="1 2">
    <name type="scientific">Thelephora ganbajun</name>
    <name type="common">Ganba fungus</name>
    <dbReference type="NCBI Taxonomy" id="370292"/>
    <lineage>
        <taxon>Eukaryota</taxon>
        <taxon>Fungi</taxon>
        <taxon>Dikarya</taxon>
        <taxon>Basidiomycota</taxon>
        <taxon>Agaricomycotina</taxon>
        <taxon>Agaricomycetes</taxon>
        <taxon>Thelephorales</taxon>
        <taxon>Thelephoraceae</taxon>
        <taxon>Thelephora</taxon>
    </lineage>
</organism>
<evidence type="ECO:0000313" key="2">
    <source>
        <dbReference type="Proteomes" id="UP000886501"/>
    </source>
</evidence>
<dbReference type="Proteomes" id="UP000886501">
    <property type="component" value="Unassembled WGS sequence"/>
</dbReference>
<accession>A0ACB6YZQ1</accession>
<name>A0ACB6YZQ1_THEGA</name>
<reference evidence="1" key="2">
    <citation type="journal article" date="2020" name="Nat. Commun.">
        <title>Large-scale genome sequencing of mycorrhizal fungi provides insights into the early evolution of symbiotic traits.</title>
        <authorList>
            <person name="Miyauchi S."/>
            <person name="Kiss E."/>
            <person name="Kuo A."/>
            <person name="Drula E."/>
            <person name="Kohler A."/>
            <person name="Sanchez-Garcia M."/>
            <person name="Morin E."/>
            <person name="Andreopoulos B."/>
            <person name="Barry K.W."/>
            <person name="Bonito G."/>
            <person name="Buee M."/>
            <person name="Carver A."/>
            <person name="Chen C."/>
            <person name="Cichocki N."/>
            <person name="Clum A."/>
            <person name="Culley D."/>
            <person name="Crous P.W."/>
            <person name="Fauchery L."/>
            <person name="Girlanda M."/>
            <person name="Hayes R.D."/>
            <person name="Keri Z."/>
            <person name="LaButti K."/>
            <person name="Lipzen A."/>
            <person name="Lombard V."/>
            <person name="Magnuson J."/>
            <person name="Maillard F."/>
            <person name="Murat C."/>
            <person name="Nolan M."/>
            <person name="Ohm R.A."/>
            <person name="Pangilinan J."/>
            <person name="Pereira M.F."/>
            <person name="Perotto S."/>
            <person name="Peter M."/>
            <person name="Pfister S."/>
            <person name="Riley R."/>
            <person name="Sitrit Y."/>
            <person name="Stielow J.B."/>
            <person name="Szollosi G."/>
            <person name="Zifcakova L."/>
            <person name="Stursova M."/>
            <person name="Spatafora J.W."/>
            <person name="Tedersoo L."/>
            <person name="Vaario L.M."/>
            <person name="Yamada A."/>
            <person name="Yan M."/>
            <person name="Wang P."/>
            <person name="Xu J."/>
            <person name="Bruns T."/>
            <person name="Baldrian P."/>
            <person name="Vilgalys R."/>
            <person name="Dunand C."/>
            <person name="Henrissat B."/>
            <person name="Grigoriev I.V."/>
            <person name="Hibbett D."/>
            <person name="Nagy L.G."/>
            <person name="Martin F.M."/>
        </authorList>
    </citation>
    <scope>NUCLEOTIDE SEQUENCE</scope>
    <source>
        <strain evidence="1">P2</strain>
    </source>
</reference>
<protein>
    <submittedName>
        <fullName evidence="1">Uncharacterized protein</fullName>
    </submittedName>
</protein>
<reference evidence="1" key="1">
    <citation type="submission" date="2019-10" db="EMBL/GenBank/DDBJ databases">
        <authorList>
            <consortium name="DOE Joint Genome Institute"/>
            <person name="Kuo A."/>
            <person name="Miyauchi S."/>
            <person name="Kiss E."/>
            <person name="Drula E."/>
            <person name="Kohler A."/>
            <person name="Sanchez-Garcia M."/>
            <person name="Andreopoulos B."/>
            <person name="Barry K.W."/>
            <person name="Bonito G."/>
            <person name="Buee M."/>
            <person name="Carver A."/>
            <person name="Chen C."/>
            <person name="Cichocki N."/>
            <person name="Clum A."/>
            <person name="Culley D."/>
            <person name="Crous P.W."/>
            <person name="Fauchery L."/>
            <person name="Girlanda M."/>
            <person name="Hayes R."/>
            <person name="Keri Z."/>
            <person name="Labutti K."/>
            <person name="Lipzen A."/>
            <person name="Lombard V."/>
            <person name="Magnuson J."/>
            <person name="Maillard F."/>
            <person name="Morin E."/>
            <person name="Murat C."/>
            <person name="Nolan M."/>
            <person name="Ohm R."/>
            <person name="Pangilinan J."/>
            <person name="Pereira M."/>
            <person name="Perotto S."/>
            <person name="Peter M."/>
            <person name="Riley R."/>
            <person name="Sitrit Y."/>
            <person name="Stielow B."/>
            <person name="Szollosi G."/>
            <person name="Zifcakova L."/>
            <person name="Stursova M."/>
            <person name="Spatafora J.W."/>
            <person name="Tedersoo L."/>
            <person name="Vaario L.-M."/>
            <person name="Yamada A."/>
            <person name="Yan M."/>
            <person name="Wang P."/>
            <person name="Xu J."/>
            <person name="Bruns T."/>
            <person name="Baldrian P."/>
            <person name="Vilgalys R."/>
            <person name="Henrissat B."/>
            <person name="Grigoriev I.V."/>
            <person name="Hibbett D."/>
            <person name="Nagy L.G."/>
            <person name="Martin F.M."/>
        </authorList>
    </citation>
    <scope>NUCLEOTIDE SEQUENCE</scope>
    <source>
        <strain evidence="1">P2</strain>
    </source>
</reference>
<dbReference type="EMBL" id="MU118329">
    <property type="protein sequence ID" value="KAF9642891.1"/>
    <property type="molecule type" value="Genomic_DNA"/>
</dbReference>
<proteinExistence type="predicted"/>